<sequence>MGKRSKSIFYSYLYDSLRFYGTALSLYEKIKNSREPLYPDLRAQEEMKIFHIARSFETLGKAYLTSYGFLIIFPSLIISTAKKGGLRAPRHLQKELNSLSILARQALNPKKLTNKLKHDPLGKSQLPDLFISSAKFMEQIGEKELATLYNKVSAYLSKPNNQRKYDDISQLRKEITDLIRFKEIYKELFEILKNCIEENSNEAICKTLTDETKKTLSSFINKTYLLDQIFSLLDLGLQGLYDGILYTAYLARAAEIADYTVGRTEEDEKYLAEIIDHQAEMFELLKRIEETNNQLIKDHELDDFMGQIEEESREFFKKLDVNRKDSQNPSQD</sequence>
<protein>
    <submittedName>
        <fullName evidence="2">Conjugal transfer protein</fullName>
    </submittedName>
</protein>
<dbReference type="Proteomes" id="UP000247586">
    <property type="component" value="Chromosome"/>
</dbReference>
<organism evidence="2 3">
    <name type="scientific">Metallosphaera hakonensis JCM 8857 = DSM 7519</name>
    <dbReference type="NCBI Taxonomy" id="1293036"/>
    <lineage>
        <taxon>Archaea</taxon>
        <taxon>Thermoproteota</taxon>
        <taxon>Thermoprotei</taxon>
        <taxon>Sulfolobales</taxon>
        <taxon>Sulfolobaceae</taxon>
        <taxon>Metallosphaera</taxon>
    </lineage>
</organism>
<dbReference type="AlphaFoldDB" id="A0A2U9ISR1"/>
<evidence type="ECO:0000313" key="2">
    <source>
        <dbReference type="EMBL" id="AWR99065.1"/>
    </source>
</evidence>
<dbReference type="OrthoDB" id="43291at2157"/>
<feature type="transmembrane region" description="Helical" evidence="1">
    <location>
        <begin position="62"/>
        <end position="81"/>
    </location>
</feature>
<dbReference type="GeneID" id="36834566"/>
<proteinExistence type="predicted"/>
<evidence type="ECO:0000256" key="1">
    <source>
        <dbReference type="SAM" id="Phobius"/>
    </source>
</evidence>
<dbReference type="KEGG" id="mhk:DFR87_04450"/>
<dbReference type="RefSeq" id="WP_110368985.1">
    <property type="nucleotide sequence ID" value="NZ_CP029287.2"/>
</dbReference>
<keyword evidence="1" id="KW-0472">Membrane</keyword>
<keyword evidence="1" id="KW-1133">Transmembrane helix</keyword>
<keyword evidence="3" id="KW-1185">Reference proteome</keyword>
<dbReference type="EMBL" id="CP029287">
    <property type="protein sequence ID" value="AWR99065.1"/>
    <property type="molecule type" value="Genomic_DNA"/>
</dbReference>
<name>A0A2U9ISR1_9CREN</name>
<keyword evidence="1" id="KW-0812">Transmembrane</keyword>
<reference evidence="2" key="1">
    <citation type="submission" date="2018-05" db="EMBL/GenBank/DDBJ databases">
        <title>Complete Genome Sequences of Extremely Thermoacidophilic, Metal-Mobilizing Type-Strain Members of the Archaeal Family Sulfolobaceae: Acidianus brierleyi DSM-1651T, Acidianus sulfidivorans DSM-18786T, Metallosphaera hakonensis DSM-7519T, and Metallosphaera prunae DSM-10039T.</title>
        <authorList>
            <person name="Counts J.A."/>
            <person name="Kelly R.M."/>
        </authorList>
    </citation>
    <scope>NUCLEOTIDE SEQUENCE [LARGE SCALE GENOMIC DNA]</scope>
    <source>
        <strain evidence="2">HO1-1</strain>
    </source>
</reference>
<accession>A0A2U9ISR1</accession>
<gene>
    <name evidence="2" type="ORF">DFR87_04450</name>
</gene>
<evidence type="ECO:0000313" key="3">
    <source>
        <dbReference type="Proteomes" id="UP000247586"/>
    </source>
</evidence>